<sequence length="304" mass="33482">MAHRLLAVVVAATLAMLVGACSPSAGTTPDAAEPSAHPTTRTPVRTPAPPGPLWSYLEQVNADSETNKAELHRQSEDVIAACMADEGFEYWPRELDEWDEWEQYTLEYAQQYGYGGTSTVPEPELSASDRKNKEYLESLSAGARKEYERAMLDMSDPDVPTGCAEDARVAVYRDSNWQEDPAFADLHAAFEAWIFEMLEDARMTEAATEWSACMADAGYDVATPDDAQQSLYGPPDADGAASREITPESDEQEIATAVADLTCQLETDYQTSMLAAQHVMEQEFVDAHREQLEALVDAHALEQD</sequence>
<proteinExistence type="predicted"/>
<protein>
    <submittedName>
        <fullName evidence="3">Uncharacterized protein</fullName>
    </submittedName>
</protein>
<feature type="signal peptide" evidence="2">
    <location>
        <begin position="1"/>
        <end position="20"/>
    </location>
</feature>
<feature type="region of interest" description="Disordered" evidence="1">
    <location>
        <begin position="25"/>
        <end position="50"/>
    </location>
</feature>
<keyword evidence="2" id="KW-0732">Signal</keyword>
<dbReference type="EMBL" id="JAUSVB010000002">
    <property type="protein sequence ID" value="MDQ0373081.1"/>
    <property type="molecule type" value="Genomic_DNA"/>
</dbReference>
<dbReference type="RefSeq" id="WP_307490946.1">
    <property type="nucleotide sequence ID" value="NZ_JAUSVB010000002.1"/>
</dbReference>
<evidence type="ECO:0000313" key="4">
    <source>
        <dbReference type="Proteomes" id="UP001239626"/>
    </source>
</evidence>
<dbReference type="PROSITE" id="PS51257">
    <property type="entry name" value="PROKAR_LIPOPROTEIN"/>
    <property type="match status" value="1"/>
</dbReference>
<comment type="caution">
    <text evidence="3">The sequence shown here is derived from an EMBL/GenBank/DDBJ whole genome shotgun (WGS) entry which is preliminary data.</text>
</comment>
<gene>
    <name evidence="3" type="ORF">J2X26_001392</name>
</gene>
<evidence type="ECO:0000256" key="1">
    <source>
        <dbReference type="SAM" id="MobiDB-lite"/>
    </source>
</evidence>
<keyword evidence="4" id="KW-1185">Reference proteome</keyword>
<name>A0ABU0ECT5_9CELL</name>
<organism evidence="3 4">
    <name type="scientific">Cellulomonas humilata</name>
    <dbReference type="NCBI Taxonomy" id="144055"/>
    <lineage>
        <taxon>Bacteria</taxon>
        <taxon>Bacillati</taxon>
        <taxon>Actinomycetota</taxon>
        <taxon>Actinomycetes</taxon>
        <taxon>Micrococcales</taxon>
        <taxon>Cellulomonadaceae</taxon>
        <taxon>Cellulomonas</taxon>
    </lineage>
</organism>
<feature type="region of interest" description="Disordered" evidence="1">
    <location>
        <begin position="225"/>
        <end position="251"/>
    </location>
</feature>
<evidence type="ECO:0000256" key="2">
    <source>
        <dbReference type="SAM" id="SignalP"/>
    </source>
</evidence>
<accession>A0ABU0ECT5</accession>
<evidence type="ECO:0000313" key="3">
    <source>
        <dbReference type="EMBL" id="MDQ0373081.1"/>
    </source>
</evidence>
<dbReference type="Proteomes" id="UP001239626">
    <property type="component" value="Unassembled WGS sequence"/>
</dbReference>
<reference evidence="3 4" key="1">
    <citation type="submission" date="2023-07" db="EMBL/GenBank/DDBJ databases">
        <title>Sorghum-associated microbial communities from plants grown in Nebraska, USA.</title>
        <authorList>
            <person name="Schachtman D."/>
        </authorList>
    </citation>
    <scope>NUCLEOTIDE SEQUENCE [LARGE SCALE GENOMIC DNA]</scope>
    <source>
        <strain evidence="3 4">BE332</strain>
    </source>
</reference>
<feature type="chain" id="PRO_5046352645" evidence="2">
    <location>
        <begin position="21"/>
        <end position="304"/>
    </location>
</feature>